<dbReference type="Proteomes" id="UP000837801">
    <property type="component" value="Unassembled WGS sequence"/>
</dbReference>
<proteinExistence type="predicted"/>
<dbReference type="OrthoDB" id="4008139at2759"/>
<organism evidence="2 3">
    <name type="scientific">[Candida] railenensis</name>
    <dbReference type="NCBI Taxonomy" id="45579"/>
    <lineage>
        <taxon>Eukaryota</taxon>
        <taxon>Fungi</taxon>
        <taxon>Dikarya</taxon>
        <taxon>Ascomycota</taxon>
        <taxon>Saccharomycotina</taxon>
        <taxon>Pichiomycetes</taxon>
        <taxon>Debaryomycetaceae</taxon>
        <taxon>Kurtzmaniella</taxon>
    </lineage>
</organism>
<name>A0A9P0QNL0_9ASCO</name>
<dbReference type="AlphaFoldDB" id="A0A9P0QNL0"/>
<sequence length="108" mass="12186">MNQFRSGKNLQSNQTPSTTWIFTNSPPQLDGLESLKGWQKTTVDDSNDPSLRFNSDDVIDLNSWKYHKEVPIVDHTNQTPHSDEFDENSDPPEPKQEEESSLLGGLVG</sequence>
<evidence type="ECO:0000313" key="2">
    <source>
        <dbReference type="EMBL" id="CAH2351872.1"/>
    </source>
</evidence>
<evidence type="ECO:0000256" key="1">
    <source>
        <dbReference type="SAM" id="MobiDB-lite"/>
    </source>
</evidence>
<dbReference type="EMBL" id="CAKXYY010000005">
    <property type="protein sequence ID" value="CAH2351872.1"/>
    <property type="molecule type" value="Genomic_DNA"/>
</dbReference>
<comment type="caution">
    <text evidence="2">The sequence shown here is derived from an EMBL/GenBank/DDBJ whole genome shotgun (WGS) entry which is preliminary data.</text>
</comment>
<protein>
    <submittedName>
        <fullName evidence="2">Uncharacterized protein</fullName>
    </submittedName>
</protein>
<feature type="region of interest" description="Disordered" evidence="1">
    <location>
        <begin position="1"/>
        <end position="26"/>
    </location>
</feature>
<keyword evidence="3" id="KW-1185">Reference proteome</keyword>
<evidence type="ECO:0000313" key="3">
    <source>
        <dbReference type="Proteomes" id="UP000837801"/>
    </source>
</evidence>
<reference evidence="2" key="1">
    <citation type="submission" date="2022-03" db="EMBL/GenBank/DDBJ databases">
        <authorList>
            <person name="Legras J.-L."/>
            <person name="Devillers H."/>
            <person name="Grondin C."/>
        </authorList>
    </citation>
    <scope>NUCLEOTIDE SEQUENCE</scope>
    <source>
        <strain evidence="2">CLIB 1423</strain>
    </source>
</reference>
<accession>A0A9P0QNL0</accession>
<gene>
    <name evidence="2" type="ORF">CLIB1423_05S00298</name>
</gene>
<feature type="region of interest" description="Disordered" evidence="1">
    <location>
        <begin position="71"/>
        <end position="108"/>
    </location>
</feature>